<dbReference type="PANTHER" id="PTHR45626:SF12">
    <property type="entry name" value="DNA REPAIR PROTEIN RAD16"/>
    <property type="match status" value="1"/>
</dbReference>
<evidence type="ECO:0000256" key="4">
    <source>
        <dbReference type="ARBA" id="ARBA00022771"/>
    </source>
</evidence>
<dbReference type="CDD" id="cd18008">
    <property type="entry name" value="DEXDc_SHPRH-like"/>
    <property type="match status" value="1"/>
</dbReference>
<dbReference type="GO" id="GO:0006289">
    <property type="term" value="P:nucleotide-excision repair"/>
    <property type="evidence" value="ECO:0007669"/>
    <property type="project" value="TreeGrafter"/>
</dbReference>
<feature type="domain" description="PARP-type" evidence="12">
    <location>
        <begin position="30"/>
        <end position="113"/>
    </location>
</feature>
<reference evidence="16 17" key="1">
    <citation type="journal article" date="2018" name="BMC Genomics">
        <title>Genomic comparison of Trypanosoma conorhini and Trypanosoma rangeli to Trypanosoma cruzi strains of high and low virulence.</title>
        <authorList>
            <person name="Bradwell K.R."/>
            <person name="Koparde V.N."/>
            <person name="Matveyev A.V."/>
            <person name="Serrano M.G."/>
            <person name="Alves J.M."/>
            <person name="Parikh H."/>
            <person name="Huang B."/>
            <person name="Lee V."/>
            <person name="Espinosa-Alvarez O."/>
            <person name="Ortiz P.A."/>
            <person name="Costa-Martins A.G."/>
            <person name="Teixeira M.M."/>
            <person name="Buck G.A."/>
        </authorList>
    </citation>
    <scope>NUCLEOTIDE SEQUENCE [LARGE SCALE GENOMIC DNA]</scope>
    <source>
        <strain evidence="16 17">025E</strain>
    </source>
</reference>
<feature type="compositionally biased region" description="Acidic residues" evidence="11">
    <location>
        <begin position="393"/>
        <end position="404"/>
    </location>
</feature>
<dbReference type="GeneID" id="40322251"/>
<dbReference type="InterPro" id="IPR001650">
    <property type="entry name" value="Helicase_C-like"/>
</dbReference>
<dbReference type="SMART" id="SM00490">
    <property type="entry name" value="HELICc"/>
    <property type="match status" value="1"/>
</dbReference>
<dbReference type="InterPro" id="IPR027417">
    <property type="entry name" value="P-loop_NTPase"/>
</dbReference>
<dbReference type="Gene3D" id="3.30.40.10">
    <property type="entry name" value="Zinc/RING finger domain, C3HC4 (zinc finger)"/>
    <property type="match status" value="1"/>
</dbReference>
<dbReference type="Pfam" id="PF00645">
    <property type="entry name" value="zf-PARP"/>
    <property type="match status" value="1"/>
</dbReference>
<dbReference type="InterPro" id="IPR036957">
    <property type="entry name" value="Znf_PARP_sf"/>
</dbReference>
<evidence type="ECO:0000256" key="1">
    <source>
        <dbReference type="ARBA" id="ARBA00004123"/>
    </source>
</evidence>
<dbReference type="InterPro" id="IPR013083">
    <property type="entry name" value="Znf_RING/FYVE/PHD"/>
</dbReference>
<feature type="region of interest" description="Disordered" evidence="11">
    <location>
        <begin position="372"/>
        <end position="411"/>
    </location>
</feature>
<keyword evidence="2" id="KW-0479">Metal-binding</keyword>
<keyword evidence="9" id="KW-0539">Nucleus</keyword>
<gene>
    <name evidence="16" type="ORF">Tco025E_08640</name>
</gene>
<dbReference type="InterPro" id="IPR001841">
    <property type="entry name" value="Znf_RING"/>
</dbReference>
<evidence type="ECO:0000259" key="14">
    <source>
        <dbReference type="PROSITE" id="PS51192"/>
    </source>
</evidence>
<dbReference type="GO" id="GO:0003677">
    <property type="term" value="F:DNA binding"/>
    <property type="evidence" value="ECO:0007669"/>
    <property type="project" value="InterPro"/>
</dbReference>
<feature type="domain" description="Helicase C-terminal" evidence="15">
    <location>
        <begin position="820"/>
        <end position="977"/>
    </location>
</feature>
<dbReference type="GO" id="GO:0016787">
    <property type="term" value="F:hydrolase activity"/>
    <property type="evidence" value="ECO:0007669"/>
    <property type="project" value="UniProtKB-KW"/>
</dbReference>
<dbReference type="CDD" id="cd18793">
    <property type="entry name" value="SF2_C_SNF"/>
    <property type="match status" value="1"/>
</dbReference>
<keyword evidence="6" id="KW-0347">Helicase</keyword>
<dbReference type="GO" id="GO:0005634">
    <property type="term" value="C:nucleus"/>
    <property type="evidence" value="ECO:0007669"/>
    <property type="project" value="UniProtKB-SubCell"/>
</dbReference>
<keyword evidence="7" id="KW-0862">Zinc</keyword>
<dbReference type="SMART" id="SM01336">
    <property type="entry name" value="zf-PARP"/>
    <property type="match status" value="1"/>
</dbReference>
<evidence type="ECO:0000256" key="8">
    <source>
        <dbReference type="ARBA" id="ARBA00022840"/>
    </source>
</evidence>
<evidence type="ECO:0000256" key="2">
    <source>
        <dbReference type="ARBA" id="ARBA00022723"/>
    </source>
</evidence>
<sequence length="987" mass="111881">MSNNINNAILTLTDRGQWKRATGKDRVVRYIVQRAPTMRARCRKCSQYIVKGELKWGIPIRHAQGEYGWISAWQHLGCTRISLAEAVDDMIYGFENLSTKEKEEVLSEVTSSHLPPHLLPLDPDDLVKRGTLPEMEPSAELLRPLLRYQKEGLSWMIAQEQSDIRGGILADEMGMGKTIQMISLLLANRVVGPTIIVCPVSSMLQWRAEISEHVVPGTLSIAVVDRVLNAKKEDMENADVVLTTYPMVEHSWRAVVNKNKVPCPYCEQLFLPRQLVVHNRYFCGPKAKKTLKQRKREKGHEDAKALPNRGVQSKETIKKGLRTLHVDVDDNNDEEGVFDEAEITNERGVVGPMGMYRELMLEAGRTIRSRWEPARKLSDGSDNTSISASGSTESEDDTEKEEEPDTHREEEAFSAFQCPNCKFQLLRYPFCPKTGQHHVLSEQLKNIIETDNGSDDIDISASIFHSIKWSRIVLDEAHRIKGRNTSTSRAAFALQGEYRWCLTGTPLQNRVGDVYSLIRFLRMTPFARYYCGTEGCSCSSFSHPFSGTNLRQCIFCGHGPVQHYAYFNRHIMNPILRYGYVGDGRQGMMKLANEVLQKCMLRRTKIERASDLHLPQLTIDILKVKLTKEERNFYESLYKKSTATFDTFVDKGTVLHNYAHIFQLLSRLRQSLDHPLLVVESMNVGKIVHPKGVCGICTEGGGENSLQVNPCKHTFHRMCIAQFIEGSPGNEYHCPTCFVTINIDLRQLRADWDEEEPAPMMPPELEDELIEDDREEDLVHNGTTTTGALSTAEKATQQPRKRRQGVLSRVDFSKPIQGSKLDAITEYIQSVPKDEKIIIFSQFGDMLELLQIWLQRASVKTVKLTGSLMLSQRQAVLQAFLHDAGVRAILISLKAGGEGLNLQVANHVILVDPWWNPAVEMQAAQRAHRIGQTRPVHVIRFVVENSVEERMMDLQEKKMLVIEGTIDGKLSSLQSLSEDDLQFLFTR</sequence>
<feature type="region of interest" description="Disordered" evidence="11">
    <location>
        <begin position="781"/>
        <end position="804"/>
    </location>
</feature>
<dbReference type="InterPro" id="IPR001510">
    <property type="entry name" value="Znf_PARP"/>
</dbReference>
<feature type="region of interest" description="Disordered" evidence="11">
    <location>
        <begin position="292"/>
        <end position="314"/>
    </location>
</feature>
<dbReference type="SUPFAM" id="SSF57850">
    <property type="entry name" value="RING/U-box"/>
    <property type="match status" value="1"/>
</dbReference>
<dbReference type="Pfam" id="PF13639">
    <property type="entry name" value="zf-RING_2"/>
    <property type="match status" value="1"/>
</dbReference>
<dbReference type="InterPro" id="IPR038718">
    <property type="entry name" value="SNF2-like_sf"/>
</dbReference>
<evidence type="ECO:0000256" key="11">
    <source>
        <dbReference type="SAM" id="MobiDB-lite"/>
    </source>
</evidence>
<evidence type="ECO:0000259" key="15">
    <source>
        <dbReference type="PROSITE" id="PS51194"/>
    </source>
</evidence>
<evidence type="ECO:0000256" key="5">
    <source>
        <dbReference type="ARBA" id="ARBA00022801"/>
    </source>
</evidence>
<dbReference type="InterPro" id="IPR050628">
    <property type="entry name" value="SNF2_RAD54_helicase_TF"/>
</dbReference>
<dbReference type="PROSITE" id="PS50064">
    <property type="entry name" value="ZF_PARP_2"/>
    <property type="match status" value="1"/>
</dbReference>
<dbReference type="GO" id="GO:0004386">
    <property type="term" value="F:helicase activity"/>
    <property type="evidence" value="ECO:0007669"/>
    <property type="project" value="UniProtKB-KW"/>
</dbReference>
<evidence type="ECO:0000256" key="10">
    <source>
        <dbReference type="PROSITE-ProRule" id="PRU00175"/>
    </source>
</evidence>
<keyword evidence="3" id="KW-0547">Nucleotide-binding</keyword>
<dbReference type="Pfam" id="PF00271">
    <property type="entry name" value="Helicase_C"/>
    <property type="match status" value="1"/>
</dbReference>
<feature type="domain" description="Helicase ATP-binding" evidence="14">
    <location>
        <begin position="158"/>
        <end position="524"/>
    </location>
</feature>
<dbReference type="OrthoDB" id="448448at2759"/>
<evidence type="ECO:0000313" key="16">
    <source>
        <dbReference type="EMBL" id="RNF01218.1"/>
    </source>
</evidence>
<evidence type="ECO:0000256" key="3">
    <source>
        <dbReference type="ARBA" id="ARBA00022741"/>
    </source>
</evidence>
<keyword evidence="8" id="KW-0067">ATP-binding</keyword>
<feature type="domain" description="RING-type" evidence="13">
    <location>
        <begin position="694"/>
        <end position="737"/>
    </location>
</feature>
<dbReference type="Gene3D" id="3.30.1740.10">
    <property type="entry name" value="Zinc finger, PARP-type"/>
    <property type="match status" value="1"/>
</dbReference>
<dbReference type="PROSITE" id="PS50089">
    <property type="entry name" value="ZF_RING_2"/>
    <property type="match status" value="1"/>
</dbReference>
<dbReference type="Pfam" id="PF00176">
    <property type="entry name" value="SNF2-rel_dom"/>
    <property type="match status" value="3"/>
</dbReference>
<organism evidence="16 17">
    <name type="scientific">Trypanosoma conorhini</name>
    <dbReference type="NCBI Taxonomy" id="83891"/>
    <lineage>
        <taxon>Eukaryota</taxon>
        <taxon>Discoba</taxon>
        <taxon>Euglenozoa</taxon>
        <taxon>Kinetoplastea</taxon>
        <taxon>Metakinetoplastina</taxon>
        <taxon>Trypanosomatida</taxon>
        <taxon>Trypanosomatidae</taxon>
        <taxon>Trypanosoma</taxon>
    </lineage>
</organism>
<dbReference type="GO" id="GO:0005524">
    <property type="term" value="F:ATP binding"/>
    <property type="evidence" value="ECO:0007669"/>
    <property type="project" value="UniProtKB-KW"/>
</dbReference>
<dbReference type="InterPro" id="IPR000330">
    <property type="entry name" value="SNF2_N"/>
</dbReference>
<feature type="compositionally biased region" description="Polar residues" evidence="11">
    <location>
        <begin position="781"/>
        <end position="798"/>
    </location>
</feature>
<dbReference type="Proteomes" id="UP000284403">
    <property type="component" value="Unassembled WGS sequence"/>
</dbReference>
<keyword evidence="5" id="KW-0378">Hydrolase</keyword>
<evidence type="ECO:0000256" key="7">
    <source>
        <dbReference type="ARBA" id="ARBA00022833"/>
    </source>
</evidence>
<name>A0A422N6W4_9TRYP</name>
<comment type="caution">
    <text evidence="16">The sequence shown here is derived from an EMBL/GenBank/DDBJ whole genome shotgun (WGS) entry which is preliminary data.</text>
</comment>
<keyword evidence="4 10" id="KW-0863">Zinc-finger</keyword>
<protein>
    <submittedName>
        <fullName evidence="16">Putative DNA repair protein</fullName>
    </submittedName>
</protein>
<dbReference type="GO" id="GO:0008270">
    <property type="term" value="F:zinc ion binding"/>
    <property type="evidence" value="ECO:0007669"/>
    <property type="project" value="UniProtKB-KW"/>
</dbReference>
<dbReference type="GO" id="GO:0008094">
    <property type="term" value="F:ATP-dependent activity, acting on DNA"/>
    <property type="evidence" value="ECO:0007669"/>
    <property type="project" value="TreeGrafter"/>
</dbReference>
<dbReference type="SUPFAM" id="SSF57716">
    <property type="entry name" value="Glucocorticoid receptor-like (DNA-binding domain)"/>
    <property type="match status" value="1"/>
</dbReference>
<dbReference type="InterPro" id="IPR049730">
    <property type="entry name" value="SNF2/RAD54-like_C"/>
</dbReference>
<dbReference type="SMART" id="SM00184">
    <property type="entry name" value="RING"/>
    <property type="match status" value="1"/>
</dbReference>
<evidence type="ECO:0000313" key="17">
    <source>
        <dbReference type="Proteomes" id="UP000284403"/>
    </source>
</evidence>
<dbReference type="Gene3D" id="3.40.50.300">
    <property type="entry name" value="P-loop containing nucleotide triphosphate hydrolases"/>
    <property type="match status" value="1"/>
</dbReference>
<evidence type="ECO:0000256" key="6">
    <source>
        <dbReference type="ARBA" id="ARBA00022806"/>
    </source>
</evidence>
<keyword evidence="17" id="KW-1185">Reference proteome</keyword>
<comment type="subcellular location">
    <subcellularLocation>
        <location evidence="1">Nucleus</location>
    </subcellularLocation>
</comment>
<dbReference type="PROSITE" id="PS51192">
    <property type="entry name" value="HELICASE_ATP_BIND_1"/>
    <property type="match status" value="1"/>
</dbReference>
<dbReference type="RefSeq" id="XP_029224403.1">
    <property type="nucleotide sequence ID" value="XM_029375483.1"/>
</dbReference>
<dbReference type="PROSITE" id="PS00690">
    <property type="entry name" value="DEAH_ATP_HELICASE"/>
    <property type="match status" value="1"/>
</dbReference>
<dbReference type="AlphaFoldDB" id="A0A422N6W4"/>
<dbReference type="PROSITE" id="PS51194">
    <property type="entry name" value="HELICASE_CTER"/>
    <property type="match status" value="1"/>
</dbReference>
<evidence type="ECO:0000259" key="13">
    <source>
        <dbReference type="PROSITE" id="PS50089"/>
    </source>
</evidence>
<accession>A0A422N6W4</accession>
<dbReference type="InterPro" id="IPR014001">
    <property type="entry name" value="Helicase_ATP-bd"/>
</dbReference>
<dbReference type="SMART" id="SM00487">
    <property type="entry name" value="DEXDc"/>
    <property type="match status" value="1"/>
</dbReference>
<dbReference type="PANTHER" id="PTHR45626">
    <property type="entry name" value="TRANSCRIPTION TERMINATION FACTOR 2-RELATED"/>
    <property type="match status" value="1"/>
</dbReference>
<dbReference type="SUPFAM" id="SSF52540">
    <property type="entry name" value="P-loop containing nucleoside triphosphate hydrolases"/>
    <property type="match status" value="2"/>
</dbReference>
<dbReference type="Gene3D" id="3.40.50.10810">
    <property type="entry name" value="Tandem AAA-ATPase domain"/>
    <property type="match status" value="2"/>
</dbReference>
<evidence type="ECO:0000256" key="9">
    <source>
        <dbReference type="ARBA" id="ARBA00023242"/>
    </source>
</evidence>
<evidence type="ECO:0000259" key="12">
    <source>
        <dbReference type="PROSITE" id="PS50064"/>
    </source>
</evidence>
<proteinExistence type="predicted"/>
<dbReference type="EMBL" id="MKKU01000838">
    <property type="protein sequence ID" value="RNF01218.1"/>
    <property type="molecule type" value="Genomic_DNA"/>
</dbReference>
<dbReference type="InterPro" id="IPR002464">
    <property type="entry name" value="DNA/RNA_helicase_DEAH_CS"/>
</dbReference>